<dbReference type="InParanoid" id="A0A2H3CUA8"/>
<accession>A0A2H3CUA8</accession>
<dbReference type="AlphaFoldDB" id="A0A2H3CUA8"/>
<evidence type="ECO:0000313" key="2">
    <source>
        <dbReference type="Proteomes" id="UP000217790"/>
    </source>
</evidence>
<organism evidence="1 2">
    <name type="scientific">Armillaria gallica</name>
    <name type="common">Bulbous honey fungus</name>
    <name type="synonym">Armillaria bulbosa</name>
    <dbReference type="NCBI Taxonomy" id="47427"/>
    <lineage>
        <taxon>Eukaryota</taxon>
        <taxon>Fungi</taxon>
        <taxon>Dikarya</taxon>
        <taxon>Basidiomycota</taxon>
        <taxon>Agaricomycotina</taxon>
        <taxon>Agaricomycetes</taxon>
        <taxon>Agaricomycetidae</taxon>
        <taxon>Agaricales</taxon>
        <taxon>Marasmiineae</taxon>
        <taxon>Physalacriaceae</taxon>
        <taxon>Armillaria</taxon>
    </lineage>
</organism>
<sequence length="137" mass="15172">MATPEYEQVEGRKPCMQITSVPDSVLPRLVIVACDMDYGTLIDILIPNVLLDFLLAQSLQFHVPDSPAIAVITLNPGLFFASRLRTGIPADETEAMQKEEELAFTPDNGSRQLVYAVVATLDDDEKLRGKYIQMSES</sequence>
<dbReference type="Proteomes" id="UP000217790">
    <property type="component" value="Unassembled WGS sequence"/>
</dbReference>
<dbReference type="STRING" id="47427.A0A2H3CUA8"/>
<name>A0A2H3CUA8_ARMGA</name>
<gene>
    <name evidence="1" type="ORF">ARMGADRAFT_1090069</name>
</gene>
<dbReference type="OrthoDB" id="10520751at2759"/>
<keyword evidence="2" id="KW-1185">Reference proteome</keyword>
<dbReference type="EMBL" id="KZ293713">
    <property type="protein sequence ID" value="PBK82762.1"/>
    <property type="molecule type" value="Genomic_DNA"/>
</dbReference>
<protein>
    <submittedName>
        <fullName evidence="1">Uncharacterized protein</fullName>
    </submittedName>
</protein>
<reference evidence="2" key="1">
    <citation type="journal article" date="2017" name="Nat. Ecol. Evol.">
        <title>Genome expansion and lineage-specific genetic innovations in the forest pathogenic fungi Armillaria.</title>
        <authorList>
            <person name="Sipos G."/>
            <person name="Prasanna A.N."/>
            <person name="Walter M.C."/>
            <person name="O'Connor E."/>
            <person name="Balint B."/>
            <person name="Krizsan K."/>
            <person name="Kiss B."/>
            <person name="Hess J."/>
            <person name="Varga T."/>
            <person name="Slot J."/>
            <person name="Riley R."/>
            <person name="Boka B."/>
            <person name="Rigling D."/>
            <person name="Barry K."/>
            <person name="Lee J."/>
            <person name="Mihaltcheva S."/>
            <person name="LaButti K."/>
            <person name="Lipzen A."/>
            <person name="Waldron R."/>
            <person name="Moloney N.M."/>
            <person name="Sperisen C."/>
            <person name="Kredics L."/>
            <person name="Vagvoelgyi C."/>
            <person name="Patrignani A."/>
            <person name="Fitzpatrick D."/>
            <person name="Nagy I."/>
            <person name="Doyle S."/>
            <person name="Anderson J.B."/>
            <person name="Grigoriev I.V."/>
            <person name="Gueldener U."/>
            <person name="Muensterkoetter M."/>
            <person name="Nagy L.G."/>
        </authorList>
    </citation>
    <scope>NUCLEOTIDE SEQUENCE [LARGE SCALE GENOMIC DNA]</scope>
    <source>
        <strain evidence="2">Ar21-2</strain>
    </source>
</reference>
<proteinExistence type="predicted"/>
<evidence type="ECO:0000313" key="1">
    <source>
        <dbReference type="EMBL" id="PBK82762.1"/>
    </source>
</evidence>